<proteinExistence type="predicted"/>
<dbReference type="Gene3D" id="3.40.50.2300">
    <property type="match status" value="1"/>
</dbReference>
<feature type="domain" description="AAA" evidence="2">
    <location>
        <begin position="142"/>
        <end position="308"/>
    </location>
</feature>
<evidence type="ECO:0000313" key="3">
    <source>
        <dbReference type="EMBL" id="MCU9847842.1"/>
    </source>
</evidence>
<reference evidence="3 4" key="1">
    <citation type="submission" date="2022-10" db="EMBL/GenBank/DDBJ databases">
        <title>Defluviimonas sp. nov., isolated from ocean surface sediments.</title>
        <authorList>
            <person name="He W."/>
            <person name="Wang L."/>
            <person name="Zhang D.-F."/>
        </authorList>
    </citation>
    <scope>NUCLEOTIDE SEQUENCE [LARGE SCALE GENOMIC DNA]</scope>
    <source>
        <strain evidence="3 4">WL0024</strain>
    </source>
</reference>
<protein>
    <submittedName>
        <fullName evidence="3">AAA family ATPase</fullName>
    </submittedName>
</protein>
<feature type="region of interest" description="Disordered" evidence="1">
    <location>
        <begin position="356"/>
        <end position="375"/>
    </location>
</feature>
<name>A0ABT2X1M6_9RHOB</name>
<dbReference type="InterPro" id="IPR027417">
    <property type="entry name" value="P-loop_NTPase"/>
</dbReference>
<dbReference type="InterPro" id="IPR011006">
    <property type="entry name" value="CheY-like_superfamily"/>
</dbReference>
<dbReference type="PANTHER" id="PTHR43384:SF13">
    <property type="entry name" value="SLR0110 PROTEIN"/>
    <property type="match status" value="1"/>
</dbReference>
<dbReference type="InterPro" id="IPR050625">
    <property type="entry name" value="ParA/MinD_ATPase"/>
</dbReference>
<dbReference type="InterPro" id="IPR025669">
    <property type="entry name" value="AAA_dom"/>
</dbReference>
<dbReference type="SUPFAM" id="SSF52540">
    <property type="entry name" value="P-loop containing nucleoside triphosphate hydrolases"/>
    <property type="match status" value="1"/>
</dbReference>
<dbReference type="RefSeq" id="WP_263334699.1">
    <property type="nucleotide sequence ID" value="NZ_JAOVQO010000006.1"/>
</dbReference>
<dbReference type="Gene3D" id="3.40.50.300">
    <property type="entry name" value="P-loop containing nucleotide triphosphate hydrolases"/>
    <property type="match status" value="1"/>
</dbReference>
<sequence>MTDKTKSILLITPDDGIADLVGTALQTSTGLQVETQASTLAKINGHAVKMMSDHDVILFHTSPNNMAEITAIEAMTANRRPGTTLIALVDGNVSLSQVRALTHAGVDEVLPLPAEGEELDRRVLKLARAAAAKPAEAVSRGRIIAVTQARGGIGSTTVAVNLADQLVGGRGWGARKQGRKVALVDLDLQFGTVGSFLDLPEQDSLLQLALDGVVPDENFLDQAMVKGPNGISVMPAPSKFAPLDSLRPDQVAAILDTLRQSHDFVVVDLPRAIVNWIEPVIQRADELLVVTDMSVPAIRHCRRLIDFFTQDNPALTVDIVVNHENRPLLQSRVHREAAKALERKLDLWLPHDARAATNSADRGQPLSLAAPRSPLGKAMGRLAQSVVNRHQETARRQGNSKE</sequence>
<evidence type="ECO:0000313" key="4">
    <source>
        <dbReference type="Proteomes" id="UP001209535"/>
    </source>
</evidence>
<dbReference type="PANTHER" id="PTHR43384">
    <property type="entry name" value="SEPTUM SITE-DETERMINING PROTEIN MIND HOMOLOG, CHLOROPLASTIC-RELATED"/>
    <property type="match status" value="1"/>
</dbReference>
<dbReference type="EMBL" id="JAOVQO010000006">
    <property type="protein sequence ID" value="MCU9847842.1"/>
    <property type="molecule type" value="Genomic_DNA"/>
</dbReference>
<gene>
    <name evidence="3" type="ORF">OEZ60_07465</name>
</gene>
<evidence type="ECO:0000256" key="1">
    <source>
        <dbReference type="SAM" id="MobiDB-lite"/>
    </source>
</evidence>
<dbReference type="Pfam" id="PF13614">
    <property type="entry name" value="AAA_31"/>
    <property type="match status" value="1"/>
</dbReference>
<dbReference type="Proteomes" id="UP001209535">
    <property type="component" value="Unassembled WGS sequence"/>
</dbReference>
<accession>A0ABT2X1M6</accession>
<comment type="caution">
    <text evidence="3">The sequence shown here is derived from an EMBL/GenBank/DDBJ whole genome shotgun (WGS) entry which is preliminary data.</text>
</comment>
<dbReference type="SUPFAM" id="SSF52172">
    <property type="entry name" value="CheY-like"/>
    <property type="match status" value="1"/>
</dbReference>
<organism evidence="3 4">
    <name type="scientific">Albidovulum salinarum</name>
    <dbReference type="NCBI Taxonomy" id="2984153"/>
    <lineage>
        <taxon>Bacteria</taxon>
        <taxon>Pseudomonadati</taxon>
        <taxon>Pseudomonadota</taxon>
        <taxon>Alphaproteobacteria</taxon>
        <taxon>Rhodobacterales</taxon>
        <taxon>Paracoccaceae</taxon>
        <taxon>Albidovulum</taxon>
    </lineage>
</organism>
<keyword evidence="4" id="KW-1185">Reference proteome</keyword>
<evidence type="ECO:0000259" key="2">
    <source>
        <dbReference type="Pfam" id="PF13614"/>
    </source>
</evidence>